<accession>A0A3S3EAQ6</accession>
<dbReference type="Proteomes" id="UP000286208">
    <property type="component" value="Unassembled WGS sequence"/>
</dbReference>
<keyword evidence="2" id="KW-1185">Reference proteome</keyword>
<proteinExistence type="predicted"/>
<dbReference type="Pfam" id="PF15594">
    <property type="entry name" value="Imm50"/>
    <property type="match status" value="1"/>
</dbReference>
<evidence type="ECO:0000313" key="1">
    <source>
        <dbReference type="EMBL" id="RVW09631.1"/>
    </source>
</evidence>
<protein>
    <recommendedName>
        <fullName evidence="3">Immunity protein 50</fullName>
    </recommendedName>
</protein>
<dbReference type="EMBL" id="RKLP01000004">
    <property type="protein sequence ID" value="RVW09631.1"/>
    <property type="molecule type" value="Genomic_DNA"/>
</dbReference>
<dbReference type="AlphaFoldDB" id="A0A3S3EAQ6"/>
<reference evidence="1 2" key="1">
    <citation type="submission" date="2018-11" db="EMBL/GenBank/DDBJ databases">
        <title>Rhodococcus spongicola sp. nov. and Rhodococcus xishaensis sp. nov. from marine sponges.</title>
        <authorList>
            <person name="Li L."/>
            <person name="Lin H.W."/>
        </authorList>
    </citation>
    <scope>NUCLEOTIDE SEQUENCE [LARGE SCALE GENOMIC DNA]</scope>
    <source>
        <strain evidence="1 2">CCTCC AB2014297</strain>
    </source>
</reference>
<evidence type="ECO:0000313" key="2">
    <source>
        <dbReference type="Proteomes" id="UP000286208"/>
    </source>
</evidence>
<organism evidence="1 2">
    <name type="scientific">Prescottella agglutinans</name>
    <dbReference type="NCBI Taxonomy" id="1644129"/>
    <lineage>
        <taxon>Bacteria</taxon>
        <taxon>Bacillati</taxon>
        <taxon>Actinomycetota</taxon>
        <taxon>Actinomycetes</taxon>
        <taxon>Mycobacteriales</taxon>
        <taxon>Nocardiaceae</taxon>
        <taxon>Prescottella</taxon>
    </lineage>
</organism>
<name>A0A3S3EAQ6_9NOCA</name>
<comment type="caution">
    <text evidence="1">The sequence shown here is derived from an EMBL/GenBank/DDBJ whole genome shotgun (WGS) entry which is preliminary data.</text>
</comment>
<dbReference type="RefSeq" id="WP_127915769.1">
    <property type="nucleotide sequence ID" value="NZ_RKLP01000004.1"/>
</dbReference>
<sequence length="138" mass="15862">MNWVELLLNPVVIRSIYGDKIPSLSGVEIHEFRLRRDGSDVEVRFDLSEFPEDPPEKWKTWVNTIQVELAIVGVESLSIREWKTTMIADLSIDSIGDDLLRFRSNPVPDCTILARWIRVAKISAYHDSRRSATPLEGR</sequence>
<dbReference type="InterPro" id="IPR028957">
    <property type="entry name" value="Imm50"/>
</dbReference>
<gene>
    <name evidence="1" type="ORF">EGT67_09180</name>
</gene>
<evidence type="ECO:0008006" key="3">
    <source>
        <dbReference type="Google" id="ProtNLM"/>
    </source>
</evidence>
<dbReference type="OrthoDB" id="2867502at2"/>